<feature type="region of interest" description="Disordered" evidence="1">
    <location>
        <begin position="21"/>
        <end position="76"/>
    </location>
</feature>
<feature type="compositionally biased region" description="Low complexity" evidence="1">
    <location>
        <begin position="38"/>
        <end position="47"/>
    </location>
</feature>
<reference evidence="2" key="1">
    <citation type="journal article" date="2017" name="PLoS ONE">
        <title>Novel circular single-stranded DNA viruses among an asteroid, echinoid and holothurian (Phylum: Echinodermata).</title>
        <authorList>
            <person name="Jackson E.W."/>
            <person name="Bistolas K.S.I."/>
            <person name="Button J.B."/>
            <person name="Hewson I."/>
        </authorList>
    </citation>
    <scope>NUCLEOTIDE SEQUENCE</scope>
</reference>
<evidence type="ECO:0000256" key="1">
    <source>
        <dbReference type="SAM" id="MobiDB-lite"/>
    </source>
</evidence>
<accession>A0A1I9XGE3</accession>
<evidence type="ECO:0000313" key="2">
    <source>
        <dbReference type="EMBL" id="APA62665.1"/>
    </source>
</evidence>
<name>A0A1I9XGE3_9VIRU</name>
<dbReference type="EMBL" id="KX246263">
    <property type="protein sequence ID" value="APA62665.1"/>
    <property type="molecule type" value="Genomic_DNA"/>
</dbReference>
<protein>
    <submittedName>
        <fullName evidence="2">Putative replication protein</fullName>
    </submittedName>
</protein>
<organism evidence="2">
    <name type="scientific">uncultured virus</name>
    <dbReference type="NCBI Taxonomy" id="340016"/>
    <lineage>
        <taxon>Viruses</taxon>
        <taxon>environmental samples</taxon>
    </lineage>
</organism>
<sequence length="106" mass="11291">MYVCRNSSLITSTASRGIGGYGRRSVPLLRGNGRRSGLRMGSRSASSKALQALERRGASMLPTPVSMSSPRLTRAEGHLGSTDTLASLLSYWTTSPVRSRSPSCSD</sequence>
<proteinExistence type="predicted"/>